<dbReference type="EMBL" id="MU393424">
    <property type="protein sequence ID" value="KAI4870347.1"/>
    <property type="molecule type" value="Genomic_DNA"/>
</dbReference>
<reference evidence="1 2" key="1">
    <citation type="journal article" date="2022" name="New Phytol.">
        <title>Ecological generalism drives hyperdiversity of secondary metabolite gene clusters in xylarialean endophytes.</title>
        <authorList>
            <person name="Franco M.E.E."/>
            <person name="Wisecaver J.H."/>
            <person name="Arnold A.E."/>
            <person name="Ju Y.M."/>
            <person name="Slot J.C."/>
            <person name="Ahrendt S."/>
            <person name="Moore L.P."/>
            <person name="Eastman K.E."/>
            <person name="Scott K."/>
            <person name="Konkel Z."/>
            <person name="Mondo S.J."/>
            <person name="Kuo A."/>
            <person name="Hayes R.D."/>
            <person name="Haridas S."/>
            <person name="Andreopoulos B."/>
            <person name="Riley R."/>
            <person name="LaButti K."/>
            <person name="Pangilinan J."/>
            <person name="Lipzen A."/>
            <person name="Amirebrahimi M."/>
            <person name="Yan J."/>
            <person name="Adam C."/>
            <person name="Keymanesh K."/>
            <person name="Ng V."/>
            <person name="Louie K."/>
            <person name="Northen T."/>
            <person name="Drula E."/>
            <person name="Henrissat B."/>
            <person name="Hsieh H.M."/>
            <person name="Youens-Clark K."/>
            <person name="Lutzoni F."/>
            <person name="Miadlikowska J."/>
            <person name="Eastwood D.C."/>
            <person name="Hamelin R.C."/>
            <person name="Grigoriev I.V."/>
            <person name="U'Ren J.M."/>
        </authorList>
    </citation>
    <scope>NUCLEOTIDE SEQUENCE [LARGE SCALE GENOMIC DNA]</scope>
    <source>
        <strain evidence="1 2">CBS 119005</strain>
    </source>
</reference>
<dbReference type="Proteomes" id="UP001497700">
    <property type="component" value="Unassembled WGS sequence"/>
</dbReference>
<organism evidence="1 2">
    <name type="scientific">Hypoxylon rubiginosum</name>
    <dbReference type="NCBI Taxonomy" id="110542"/>
    <lineage>
        <taxon>Eukaryota</taxon>
        <taxon>Fungi</taxon>
        <taxon>Dikarya</taxon>
        <taxon>Ascomycota</taxon>
        <taxon>Pezizomycotina</taxon>
        <taxon>Sordariomycetes</taxon>
        <taxon>Xylariomycetidae</taxon>
        <taxon>Xylariales</taxon>
        <taxon>Hypoxylaceae</taxon>
        <taxon>Hypoxylon</taxon>
    </lineage>
</organism>
<evidence type="ECO:0000313" key="1">
    <source>
        <dbReference type="EMBL" id="KAI4870347.1"/>
    </source>
</evidence>
<protein>
    <submittedName>
        <fullName evidence="1">Lytic polysaccharide monooxygenase</fullName>
    </submittedName>
</protein>
<keyword evidence="1" id="KW-0503">Monooxygenase</keyword>
<accession>A0ACB9ZG49</accession>
<gene>
    <name evidence="1" type="ORF">F4820DRAFT_253297</name>
</gene>
<sequence>MVRSFTLAAAAALLSAPLVSSHYILNILMHNGKQIGGEYTYVRKNSNTYMPSFMEIVDSNDLRCNKGATNAGTKTYMDVKAGDKIGLKLFNNEFIEHPGPGFFYMSKAPGNVSDYDGSGDWFKVWESGPTGSPTSTGGWPLYGKYTMEFTLPTTLEDGEYLLRGEHIGIHENHVGKPQLYMECAQIRITGGTGTAKPSPLVKIPGMYSKTDPGLTFNFWGGQGAYVMPGPAVAKF</sequence>
<proteinExistence type="predicted"/>
<name>A0ACB9ZG49_9PEZI</name>
<evidence type="ECO:0000313" key="2">
    <source>
        <dbReference type="Proteomes" id="UP001497700"/>
    </source>
</evidence>
<keyword evidence="1" id="KW-0560">Oxidoreductase</keyword>
<keyword evidence="2" id="KW-1185">Reference proteome</keyword>
<comment type="caution">
    <text evidence="1">The sequence shown here is derived from an EMBL/GenBank/DDBJ whole genome shotgun (WGS) entry which is preliminary data.</text>
</comment>